<dbReference type="HOGENOM" id="CLU_2449158_0_0_0"/>
<dbReference type="OrthoDB" id="8858565at2"/>
<dbReference type="AlphaFoldDB" id="R4PVB2"/>
<evidence type="ECO:0000313" key="2">
    <source>
        <dbReference type="Proteomes" id="UP000013893"/>
    </source>
</evidence>
<dbReference type="Pfam" id="PF09954">
    <property type="entry name" value="DUF2188"/>
    <property type="match status" value="1"/>
</dbReference>
<dbReference type="RefSeq" id="WP_015641605.1">
    <property type="nucleotide sequence ID" value="NC_021219.1"/>
</dbReference>
<name>R4PVB2_9BACT</name>
<dbReference type="STRING" id="1332188.L336_0449"/>
<evidence type="ECO:0000313" key="1">
    <source>
        <dbReference type="EMBL" id="AGL62155.1"/>
    </source>
</evidence>
<dbReference type="InterPro" id="IPR018691">
    <property type="entry name" value="DUF2188"/>
</dbReference>
<accession>R4PVB2</accession>
<sequence length="89" mass="9937">MLPIVPQVSTTNNPQVQEYVDAARAGMNAHFVAKSHDGWRVRRLHAQKATGVYNTKREAIARAKTIAKNQRSSVYVLGNDGHISEQFAY</sequence>
<reference evidence="1 2" key="1">
    <citation type="journal article" date="2013" name="Nat. Biotechnol.">
        <title>Genome sequences of rare, uncultured bacteria obtained by differential coverage binning of multiple metagenomes.</title>
        <authorList>
            <person name="Albertsen M."/>
            <person name="Hugenholtz P."/>
            <person name="Skarshewski A."/>
            <person name="Nielsen K.L."/>
            <person name="Tyson G.W."/>
            <person name="Nielsen P.H."/>
        </authorList>
    </citation>
    <scope>NUCLEOTIDE SEQUENCE [LARGE SCALE GENOMIC DNA]</scope>
    <source>
        <strain evidence="1">TM71</strain>
    </source>
</reference>
<evidence type="ECO:0008006" key="3">
    <source>
        <dbReference type="Google" id="ProtNLM"/>
    </source>
</evidence>
<organism evidence="1 2">
    <name type="scientific">Candidatus Saccharimonas aalborgensis</name>
    <dbReference type="NCBI Taxonomy" id="1332188"/>
    <lineage>
        <taxon>Bacteria</taxon>
        <taxon>Candidatus Saccharimonadota</taxon>
        <taxon>Candidatus Saccharimonadia</taxon>
        <taxon>Candidatus Saccharimonadales</taxon>
        <taxon>Candidatus Saccharimonadaceae</taxon>
        <taxon>Candidatus Saccharimonas</taxon>
    </lineage>
</organism>
<proteinExistence type="predicted"/>
<dbReference type="Proteomes" id="UP000013893">
    <property type="component" value="Chromosome"/>
</dbReference>
<dbReference type="EMBL" id="CP005957">
    <property type="protein sequence ID" value="AGL62155.1"/>
    <property type="molecule type" value="Genomic_DNA"/>
</dbReference>
<dbReference type="KEGG" id="saal:L336_0449"/>
<keyword evidence="2" id="KW-1185">Reference proteome</keyword>
<gene>
    <name evidence="1" type="ORF">L336_0449</name>
</gene>
<protein>
    <recommendedName>
        <fullName evidence="3">DUF2188 domain-containing protein</fullName>
    </recommendedName>
</protein>